<evidence type="ECO:0000256" key="1">
    <source>
        <dbReference type="SAM" id="MobiDB-lite"/>
    </source>
</evidence>
<reference evidence="2" key="1">
    <citation type="submission" date="2013-12" db="EMBL/GenBank/DDBJ databases">
        <authorList>
            <person name="Aslett M."/>
        </authorList>
    </citation>
    <scope>NUCLEOTIDE SEQUENCE [LARGE SCALE GENOMIC DNA]</scope>
    <source>
        <strain evidence="2">Lindley</strain>
    </source>
</reference>
<protein>
    <submittedName>
        <fullName evidence="3">Uncharacterized protein</fullName>
    </submittedName>
</protein>
<reference evidence="2" key="2">
    <citation type="submission" date="2014-05" db="EMBL/GenBank/DDBJ databases">
        <title>The genome and life-stage specific transcriptomes of Globodera pallida elucidate key aspects of plant parasitism by a cyst nematode.</title>
        <authorList>
            <person name="Cotton J.A."/>
            <person name="Lilley C.J."/>
            <person name="Jones L.M."/>
            <person name="Kikuchi T."/>
            <person name="Reid A.J."/>
            <person name="Thorpe P."/>
            <person name="Tsai I.J."/>
            <person name="Beasley H."/>
            <person name="Blok V."/>
            <person name="Cock P.J.A."/>
            <person name="Van den Akker S.E."/>
            <person name="Holroyd N."/>
            <person name="Hunt M."/>
            <person name="Mantelin S."/>
            <person name="Naghra H."/>
            <person name="Pain A."/>
            <person name="Palomares-Rius J.E."/>
            <person name="Zarowiecki M."/>
            <person name="Berriman M."/>
            <person name="Jones J.T."/>
            <person name="Urwin P.E."/>
        </authorList>
    </citation>
    <scope>NUCLEOTIDE SEQUENCE [LARGE SCALE GENOMIC DNA]</scope>
    <source>
        <strain evidence="2">Lindley</strain>
    </source>
</reference>
<evidence type="ECO:0000313" key="2">
    <source>
        <dbReference type="Proteomes" id="UP000050741"/>
    </source>
</evidence>
<keyword evidence="2" id="KW-1185">Reference proteome</keyword>
<proteinExistence type="predicted"/>
<dbReference type="AlphaFoldDB" id="A0A183CDW5"/>
<reference evidence="3" key="3">
    <citation type="submission" date="2016-06" db="UniProtKB">
        <authorList>
            <consortium name="WormBaseParasite"/>
        </authorList>
    </citation>
    <scope>IDENTIFICATION</scope>
</reference>
<sequence>MIRLPALNGLLELLRMLNCLRDAPKTSLVCNSLSTKVATNASLAILGSCAAKECRRPKGDGPEDTNADRPETPGHSPGVVQPIVAVIKQLPATSTTTDTAASNSEVTFLLQRFVALMVLESRQHGENVKEECRRHKQEMERLLVQYGQETTRKK</sequence>
<dbReference type="Proteomes" id="UP000050741">
    <property type="component" value="Unassembled WGS sequence"/>
</dbReference>
<evidence type="ECO:0000313" key="3">
    <source>
        <dbReference type="WBParaSite" id="GPLIN_001106900"/>
    </source>
</evidence>
<name>A0A183CDW5_GLOPA</name>
<feature type="region of interest" description="Disordered" evidence="1">
    <location>
        <begin position="54"/>
        <end position="79"/>
    </location>
</feature>
<feature type="compositionally biased region" description="Basic and acidic residues" evidence="1">
    <location>
        <begin position="54"/>
        <end position="72"/>
    </location>
</feature>
<organism evidence="2 3">
    <name type="scientific">Globodera pallida</name>
    <name type="common">Potato cyst nematode worm</name>
    <name type="synonym">Heterodera pallida</name>
    <dbReference type="NCBI Taxonomy" id="36090"/>
    <lineage>
        <taxon>Eukaryota</taxon>
        <taxon>Metazoa</taxon>
        <taxon>Ecdysozoa</taxon>
        <taxon>Nematoda</taxon>
        <taxon>Chromadorea</taxon>
        <taxon>Rhabditida</taxon>
        <taxon>Tylenchina</taxon>
        <taxon>Tylenchomorpha</taxon>
        <taxon>Tylenchoidea</taxon>
        <taxon>Heteroderidae</taxon>
        <taxon>Heteroderinae</taxon>
        <taxon>Globodera</taxon>
    </lineage>
</organism>
<accession>A0A183CDW5</accession>
<dbReference type="WBParaSite" id="GPLIN_001106900">
    <property type="protein sequence ID" value="GPLIN_001106900"/>
    <property type="gene ID" value="GPLIN_001106900"/>
</dbReference>